<gene>
    <name evidence="1" type="ORF">ZHAS_00013768</name>
</gene>
<dbReference type="EnsemblMetazoa" id="ASIC013768-RA">
    <property type="protein sequence ID" value="ASIC013768-PA"/>
    <property type="gene ID" value="ASIC013768"/>
</dbReference>
<keyword evidence="3" id="KW-1185">Reference proteome</keyword>
<dbReference type="EMBL" id="ATLV01020790">
    <property type="status" value="NOT_ANNOTATED_CDS"/>
    <property type="molecule type" value="Genomic_DNA"/>
</dbReference>
<evidence type="ECO:0000313" key="2">
    <source>
        <dbReference type="EnsemblMetazoa" id="ASIC013768-PA"/>
    </source>
</evidence>
<evidence type="ECO:0000313" key="1">
    <source>
        <dbReference type="EMBL" id="KFB45791.1"/>
    </source>
</evidence>
<proteinExistence type="predicted"/>
<evidence type="ECO:0000313" key="3">
    <source>
        <dbReference type="Proteomes" id="UP000030765"/>
    </source>
</evidence>
<organism evidence="1">
    <name type="scientific">Anopheles sinensis</name>
    <name type="common">Mosquito</name>
    <dbReference type="NCBI Taxonomy" id="74873"/>
    <lineage>
        <taxon>Eukaryota</taxon>
        <taxon>Metazoa</taxon>
        <taxon>Ecdysozoa</taxon>
        <taxon>Arthropoda</taxon>
        <taxon>Hexapoda</taxon>
        <taxon>Insecta</taxon>
        <taxon>Pterygota</taxon>
        <taxon>Neoptera</taxon>
        <taxon>Endopterygota</taxon>
        <taxon>Diptera</taxon>
        <taxon>Nematocera</taxon>
        <taxon>Culicoidea</taxon>
        <taxon>Culicidae</taxon>
        <taxon>Anophelinae</taxon>
        <taxon>Anopheles</taxon>
    </lineage>
</organism>
<reference evidence="2" key="2">
    <citation type="submission" date="2020-05" db="UniProtKB">
        <authorList>
            <consortium name="EnsemblMetazoa"/>
        </authorList>
    </citation>
    <scope>IDENTIFICATION</scope>
</reference>
<dbReference type="VEuPathDB" id="VectorBase:ASIC013768"/>
<name>A0A084W6E7_ANOSI</name>
<protein>
    <submittedName>
        <fullName evidence="1 2">Developmental protein FluG</fullName>
    </submittedName>
</protein>
<accession>A0A084W6E7</accession>
<dbReference type="Proteomes" id="UP000030765">
    <property type="component" value="Unassembled WGS sequence"/>
</dbReference>
<reference evidence="1 3" key="1">
    <citation type="journal article" date="2014" name="BMC Genomics">
        <title>Genome sequence of Anopheles sinensis provides insight into genetics basis of mosquito competence for malaria parasites.</title>
        <authorList>
            <person name="Zhou D."/>
            <person name="Zhang D."/>
            <person name="Ding G."/>
            <person name="Shi L."/>
            <person name="Hou Q."/>
            <person name="Ye Y."/>
            <person name="Xu Y."/>
            <person name="Zhou H."/>
            <person name="Xiong C."/>
            <person name="Li S."/>
            <person name="Yu J."/>
            <person name="Hong S."/>
            <person name="Yu X."/>
            <person name="Zou P."/>
            <person name="Chen C."/>
            <person name="Chang X."/>
            <person name="Wang W."/>
            <person name="Lv Y."/>
            <person name="Sun Y."/>
            <person name="Ma L."/>
            <person name="Shen B."/>
            <person name="Zhu C."/>
        </authorList>
    </citation>
    <scope>NUCLEOTIDE SEQUENCE [LARGE SCALE GENOMIC DNA]</scope>
</reference>
<dbReference type="EMBL" id="KE525307">
    <property type="protein sequence ID" value="KFB45791.1"/>
    <property type="molecule type" value="Genomic_DNA"/>
</dbReference>
<dbReference type="AlphaFoldDB" id="A0A084W6E7"/>
<sequence>MAFIVIGRMTLAMRHASDGLVHHPIWLPTSRPPENAYLLLSVRPVIITVASEPSPWRNGGANHIHML</sequence>